<dbReference type="Proteomes" id="UP000327013">
    <property type="component" value="Unassembled WGS sequence"/>
</dbReference>
<feature type="domain" description="CTLH" evidence="7">
    <location>
        <begin position="151"/>
        <end position="208"/>
    </location>
</feature>
<reference evidence="9 10" key="1">
    <citation type="submission" date="2019-06" db="EMBL/GenBank/DDBJ databases">
        <title>A chromosomal-level reference genome of Carpinus fangiana (Coryloideae, Betulaceae).</title>
        <authorList>
            <person name="Yang X."/>
            <person name="Wang Z."/>
            <person name="Zhang L."/>
            <person name="Hao G."/>
            <person name="Liu J."/>
            <person name="Yang Y."/>
        </authorList>
    </citation>
    <scope>NUCLEOTIDE SEQUENCE [LARGE SCALE GENOMIC DNA]</scope>
    <source>
        <strain evidence="9">Cfa_2016G</strain>
        <tissue evidence="9">Leaf</tissue>
    </source>
</reference>
<keyword evidence="5" id="KW-0862">Zinc</keyword>
<keyword evidence="2" id="KW-0963">Cytoplasm</keyword>
<dbReference type="GO" id="GO:0034657">
    <property type="term" value="C:GID complex"/>
    <property type="evidence" value="ECO:0007669"/>
    <property type="project" value="TreeGrafter"/>
</dbReference>
<dbReference type="Pfam" id="PF10607">
    <property type="entry name" value="CTLH"/>
    <property type="match status" value="1"/>
</dbReference>
<dbReference type="EMBL" id="VIBQ01000014">
    <property type="protein sequence ID" value="KAB8349530.1"/>
    <property type="molecule type" value="Genomic_DNA"/>
</dbReference>
<dbReference type="OrthoDB" id="1933455at2759"/>
<name>A0A5N6KXS6_9ROSI</name>
<keyword evidence="4 6" id="KW-0863">Zinc-finger</keyword>
<dbReference type="PROSITE" id="PS51867">
    <property type="entry name" value="ZF_RING_GID"/>
    <property type="match status" value="1"/>
</dbReference>
<comment type="subcellular location">
    <subcellularLocation>
        <location evidence="1">Cytoplasm</location>
    </subcellularLocation>
</comment>
<evidence type="ECO:0000259" key="8">
    <source>
        <dbReference type="PROSITE" id="PS51867"/>
    </source>
</evidence>
<dbReference type="GO" id="GO:0008270">
    <property type="term" value="F:zinc ion binding"/>
    <property type="evidence" value="ECO:0007669"/>
    <property type="project" value="UniProtKB-KW"/>
</dbReference>
<dbReference type="GO" id="GO:0061630">
    <property type="term" value="F:ubiquitin protein ligase activity"/>
    <property type="evidence" value="ECO:0007669"/>
    <property type="project" value="InterPro"/>
</dbReference>
<keyword evidence="3" id="KW-0479">Metal-binding</keyword>
<dbReference type="InterPro" id="IPR006595">
    <property type="entry name" value="CTLH_C"/>
</dbReference>
<dbReference type="PANTHER" id="PTHR12170">
    <property type="entry name" value="MACROPHAGE ERYTHROBLAST ATTACHER-RELATED"/>
    <property type="match status" value="1"/>
</dbReference>
<evidence type="ECO:0000256" key="6">
    <source>
        <dbReference type="PROSITE-ProRule" id="PRU01215"/>
    </source>
</evidence>
<evidence type="ECO:0000256" key="5">
    <source>
        <dbReference type="ARBA" id="ARBA00022833"/>
    </source>
</evidence>
<dbReference type="PROSITE" id="PS50897">
    <property type="entry name" value="CTLH"/>
    <property type="match status" value="1"/>
</dbReference>
<dbReference type="InterPro" id="IPR024964">
    <property type="entry name" value="CTLH/CRA"/>
</dbReference>
<feature type="domain" description="RING-Gid-type" evidence="8">
    <location>
        <begin position="314"/>
        <end position="376"/>
    </location>
</feature>
<gene>
    <name evidence="9" type="ORF">FH972_023556</name>
</gene>
<dbReference type="GO" id="GO:0005634">
    <property type="term" value="C:nucleus"/>
    <property type="evidence" value="ECO:0007669"/>
    <property type="project" value="TreeGrafter"/>
</dbReference>
<dbReference type="PROSITE" id="PS50896">
    <property type="entry name" value="LISH"/>
    <property type="match status" value="1"/>
</dbReference>
<evidence type="ECO:0000259" key="7">
    <source>
        <dbReference type="PROSITE" id="PS50897"/>
    </source>
</evidence>
<dbReference type="SMART" id="SM00667">
    <property type="entry name" value="LisH"/>
    <property type="match status" value="1"/>
</dbReference>
<proteinExistence type="predicted"/>
<dbReference type="GO" id="GO:0005737">
    <property type="term" value="C:cytoplasm"/>
    <property type="evidence" value="ECO:0007669"/>
    <property type="project" value="UniProtKB-SubCell"/>
</dbReference>
<dbReference type="SMART" id="SM00668">
    <property type="entry name" value="CTLH"/>
    <property type="match status" value="1"/>
</dbReference>
<evidence type="ECO:0000256" key="4">
    <source>
        <dbReference type="ARBA" id="ARBA00022771"/>
    </source>
</evidence>
<dbReference type="InterPro" id="IPR044063">
    <property type="entry name" value="ZF_RING_GID"/>
</dbReference>
<dbReference type="InterPro" id="IPR013144">
    <property type="entry name" value="CRA_dom"/>
</dbReference>
<dbReference type="GO" id="GO:0043161">
    <property type="term" value="P:proteasome-mediated ubiquitin-dependent protein catabolic process"/>
    <property type="evidence" value="ECO:0007669"/>
    <property type="project" value="InterPro"/>
</dbReference>
<sequence length="392" mass="44017">MGTFNPDTQLILDQPLLKVPNELSRKNFKTTQRNVEHTRDNILNGIKNAAAPFEDSVSALDTMIAKMEGLKRKLSECHAEEVALQKASRARIEHINSLHSMQAVTDVKYDEWSKVRLNRLLVDYLLRSGYGDSAQALAKAENIEDLVDIKAFMQCEKIRTNLEQAKPQEALAWCQDNKQALKKMNSDLEFELRLQQYIEMIRTRQPSKLLDAAMHARKYLATSNSESATRAAALLAFPPGTPIEPYRALYSHERWNHLSSLFLRTHHDLLSLPARPALHVALSAGLSALKTPSCHSSHLSSSSNANTSSGTSVCPICSTELNELARSVPYANHTKSIVENDPVVLPNGRIYGRTRLMEFQSKMPALPEGRVRDPSEPDVIFDIYQVKKVYIS</sequence>
<evidence type="ECO:0008006" key="11">
    <source>
        <dbReference type="Google" id="ProtNLM"/>
    </source>
</evidence>
<evidence type="ECO:0000313" key="9">
    <source>
        <dbReference type="EMBL" id="KAB8349530.1"/>
    </source>
</evidence>
<dbReference type="InterPro" id="IPR045098">
    <property type="entry name" value="Fyv10_fam"/>
</dbReference>
<dbReference type="PANTHER" id="PTHR12170:SF2">
    <property type="entry name" value="E3 UBIQUITIN-PROTEIN TRANSFERASE MAEA"/>
    <property type="match status" value="1"/>
</dbReference>
<dbReference type="InterPro" id="IPR006594">
    <property type="entry name" value="LisH"/>
</dbReference>
<organism evidence="9 10">
    <name type="scientific">Carpinus fangiana</name>
    <dbReference type="NCBI Taxonomy" id="176857"/>
    <lineage>
        <taxon>Eukaryota</taxon>
        <taxon>Viridiplantae</taxon>
        <taxon>Streptophyta</taxon>
        <taxon>Embryophyta</taxon>
        <taxon>Tracheophyta</taxon>
        <taxon>Spermatophyta</taxon>
        <taxon>Magnoliopsida</taxon>
        <taxon>eudicotyledons</taxon>
        <taxon>Gunneridae</taxon>
        <taxon>Pentapetalae</taxon>
        <taxon>rosids</taxon>
        <taxon>fabids</taxon>
        <taxon>Fagales</taxon>
        <taxon>Betulaceae</taxon>
        <taxon>Carpinus</taxon>
    </lineage>
</organism>
<evidence type="ECO:0000256" key="3">
    <source>
        <dbReference type="ARBA" id="ARBA00022723"/>
    </source>
</evidence>
<evidence type="ECO:0000313" key="10">
    <source>
        <dbReference type="Proteomes" id="UP000327013"/>
    </source>
</evidence>
<keyword evidence="10" id="KW-1185">Reference proteome</keyword>
<feature type="zinc finger region" description="RING-Gid-type" evidence="6">
    <location>
        <begin position="314"/>
        <end position="376"/>
    </location>
</feature>
<protein>
    <recommendedName>
        <fullName evidence="11">Protein FYV10</fullName>
    </recommendedName>
</protein>
<comment type="caution">
    <text evidence="9">The sequence shown here is derived from an EMBL/GenBank/DDBJ whole genome shotgun (WGS) entry which is preliminary data.</text>
</comment>
<dbReference type="SMART" id="SM00757">
    <property type="entry name" value="CRA"/>
    <property type="match status" value="1"/>
</dbReference>
<evidence type="ECO:0000256" key="2">
    <source>
        <dbReference type="ARBA" id="ARBA00022490"/>
    </source>
</evidence>
<accession>A0A5N6KXS6</accession>
<dbReference type="AlphaFoldDB" id="A0A5N6KXS6"/>
<evidence type="ECO:0000256" key="1">
    <source>
        <dbReference type="ARBA" id="ARBA00004496"/>
    </source>
</evidence>